<keyword evidence="4 6" id="KW-0472">Membrane</keyword>
<organism evidence="7 8">
    <name type="scientific">Penicillium citrinum</name>
    <dbReference type="NCBI Taxonomy" id="5077"/>
    <lineage>
        <taxon>Eukaryota</taxon>
        <taxon>Fungi</taxon>
        <taxon>Dikarya</taxon>
        <taxon>Ascomycota</taxon>
        <taxon>Pezizomycotina</taxon>
        <taxon>Eurotiomycetes</taxon>
        <taxon>Eurotiomycetidae</taxon>
        <taxon>Eurotiales</taxon>
        <taxon>Aspergillaceae</taxon>
        <taxon>Penicillium</taxon>
    </lineage>
</organism>
<evidence type="ECO:0000256" key="6">
    <source>
        <dbReference type="SAM" id="Phobius"/>
    </source>
</evidence>
<dbReference type="InterPro" id="IPR050360">
    <property type="entry name" value="MFS_Sugar_Transporters"/>
</dbReference>
<dbReference type="EMBL" id="JAPQKT010000003">
    <property type="protein sequence ID" value="KAJ5234597.1"/>
    <property type="molecule type" value="Genomic_DNA"/>
</dbReference>
<dbReference type="Proteomes" id="UP001147733">
    <property type="component" value="Unassembled WGS sequence"/>
</dbReference>
<dbReference type="PANTHER" id="PTHR48022">
    <property type="entry name" value="PLASTIDIC GLUCOSE TRANSPORTER 4"/>
    <property type="match status" value="1"/>
</dbReference>
<evidence type="ECO:0000256" key="5">
    <source>
        <dbReference type="SAM" id="MobiDB-lite"/>
    </source>
</evidence>
<accession>A0A9W9P5T2</accession>
<name>A0A9W9P5T2_PENCI</name>
<dbReference type="AlphaFoldDB" id="A0A9W9P5T2"/>
<feature type="region of interest" description="Disordered" evidence="5">
    <location>
        <begin position="248"/>
        <end position="268"/>
    </location>
</feature>
<dbReference type="InterPro" id="IPR005828">
    <property type="entry name" value="MFS_sugar_transport-like"/>
</dbReference>
<comment type="caution">
    <text evidence="7">The sequence shown here is derived from an EMBL/GenBank/DDBJ whole genome shotgun (WGS) entry which is preliminary data.</text>
</comment>
<evidence type="ECO:0000256" key="2">
    <source>
        <dbReference type="ARBA" id="ARBA00022692"/>
    </source>
</evidence>
<sequence>MLFIPESPRWLLQHKKTEDARKALRWLRPDEETVEKEMEDIENAIKLERDLASGVSVWDMFANPIDRRRTILSVAAVSTQAASGSMYMIAYKTYFFEMANVGNAFENSCIVTAIGVVAIMINMSIITRIGKRKLFLAAGLLVCGFSQLIIAVVYTVHPGTSSTGKSIVGLSIIFNFAYNGMISTYAWVSGGELPSQRLRSYTFGLAAAIGFLGAFEQRLPARKFETYKCVGPAALEATLKKGKVEEKVYRRHSSDSQKATSENVKEKS</sequence>
<evidence type="ECO:0000256" key="4">
    <source>
        <dbReference type="ARBA" id="ARBA00023136"/>
    </source>
</evidence>
<dbReference type="GeneID" id="81381852"/>
<feature type="transmembrane region" description="Helical" evidence="6">
    <location>
        <begin position="70"/>
        <end position="90"/>
    </location>
</feature>
<dbReference type="Gene3D" id="1.20.1250.20">
    <property type="entry name" value="MFS general substrate transporter like domains"/>
    <property type="match status" value="1"/>
</dbReference>
<evidence type="ECO:0000256" key="1">
    <source>
        <dbReference type="ARBA" id="ARBA00004141"/>
    </source>
</evidence>
<reference evidence="7" key="2">
    <citation type="journal article" date="2023" name="IMA Fungus">
        <title>Comparative genomic study of the Penicillium genus elucidates a diverse pangenome and 15 lateral gene transfer events.</title>
        <authorList>
            <person name="Petersen C."/>
            <person name="Sorensen T."/>
            <person name="Nielsen M.R."/>
            <person name="Sondergaard T.E."/>
            <person name="Sorensen J.L."/>
            <person name="Fitzpatrick D.A."/>
            <person name="Frisvad J.C."/>
            <person name="Nielsen K.L."/>
        </authorList>
    </citation>
    <scope>NUCLEOTIDE SEQUENCE</scope>
    <source>
        <strain evidence="7">IBT 23319</strain>
    </source>
</reference>
<keyword evidence="2 6" id="KW-0812">Transmembrane</keyword>
<comment type="subcellular location">
    <subcellularLocation>
        <location evidence="1">Membrane</location>
        <topology evidence="1">Multi-pass membrane protein</topology>
    </subcellularLocation>
</comment>
<evidence type="ECO:0000256" key="3">
    <source>
        <dbReference type="ARBA" id="ARBA00022989"/>
    </source>
</evidence>
<keyword evidence="3 6" id="KW-1133">Transmembrane helix</keyword>
<dbReference type="Pfam" id="PF00083">
    <property type="entry name" value="Sugar_tr"/>
    <property type="match status" value="1"/>
</dbReference>
<proteinExistence type="predicted"/>
<gene>
    <name evidence="7" type="ORF">N7469_003765</name>
</gene>
<protein>
    <submittedName>
        <fullName evidence="7">Maltose permease</fullName>
    </submittedName>
</protein>
<feature type="transmembrane region" description="Helical" evidence="6">
    <location>
        <begin position="134"/>
        <end position="155"/>
    </location>
</feature>
<dbReference type="InterPro" id="IPR036259">
    <property type="entry name" value="MFS_trans_sf"/>
</dbReference>
<keyword evidence="8" id="KW-1185">Reference proteome</keyword>
<feature type="transmembrane region" description="Helical" evidence="6">
    <location>
        <begin position="167"/>
        <end position="188"/>
    </location>
</feature>
<evidence type="ECO:0000313" key="7">
    <source>
        <dbReference type="EMBL" id="KAJ5234597.1"/>
    </source>
</evidence>
<dbReference type="SUPFAM" id="SSF103473">
    <property type="entry name" value="MFS general substrate transporter"/>
    <property type="match status" value="1"/>
</dbReference>
<dbReference type="OrthoDB" id="6612291at2759"/>
<reference evidence="7" key="1">
    <citation type="submission" date="2022-11" db="EMBL/GenBank/DDBJ databases">
        <authorList>
            <person name="Petersen C."/>
        </authorList>
    </citation>
    <scope>NUCLEOTIDE SEQUENCE</scope>
    <source>
        <strain evidence="7">IBT 23319</strain>
    </source>
</reference>
<feature type="transmembrane region" description="Helical" evidence="6">
    <location>
        <begin position="110"/>
        <end position="127"/>
    </location>
</feature>
<dbReference type="GO" id="GO:0016020">
    <property type="term" value="C:membrane"/>
    <property type="evidence" value="ECO:0007669"/>
    <property type="project" value="UniProtKB-SubCell"/>
</dbReference>
<dbReference type="RefSeq" id="XP_056502097.1">
    <property type="nucleotide sequence ID" value="XM_056642685.1"/>
</dbReference>
<dbReference type="GO" id="GO:0005351">
    <property type="term" value="F:carbohydrate:proton symporter activity"/>
    <property type="evidence" value="ECO:0007669"/>
    <property type="project" value="TreeGrafter"/>
</dbReference>
<evidence type="ECO:0000313" key="8">
    <source>
        <dbReference type="Proteomes" id="UP001147733"/>
    </source>
</evidence>
<dbReference type="PANTHER" id="PTHR48022:SF10">
    <property type="entry name" value="MAJOR FACILITATOR SUPERFAMILY (MFS) PROFILE DOMAIN-CONTAINING PROTEIN"/>
    <property type="match status" value="1"/>
</dbReference>